<sequence>MQATRAPTRWRPLRDFTLGIALAAIAAALAWHYYPGFWKESPTAAVDAAMERRDAMRLEAPRQEALAAAAAPTALPAARGACSFEPLVPPGSAADGRARMEHPFPGGPGEKAKVFLRAADVAAAKHRPRDAEVALIAACRQHELAYDRPTVPLARVLARLGEAYVAAARTDAQPELHDALLARARELFQRSADTYAVALGPNASRTKQMQQRLLALEQDVETDPAQLQDVARVDEAPAQKPQPARKTAPAPSVLLEKPPAPDDATPPAADSRAARALQASAPDLQQLASDLARLRAQAEAVTDDPAGFRRRAEQAAAQRDRCGDAACLRSWYASRRQALLAEF</sequence>
<evidence type="ECO:0000313" key="2">
    <source>
        <dbReference type="EMBL" id="MBC5781524.1"/>
    </source>
</evidence>
<gene>
    <name evidence="2" type="ORF">H8N03_01125</name>
</gene>
<dbReference type="AlphaFoldDB" id="A0A923S996"/>
<evidence type="ECO:0000313" key="3">
    <source>
        <dbReference type="Proteomes" id="UP000608513"/>
    </source>
</evidence>
<protein>
    <submittedName>
        <fullName evidence="2">Uncharacterized protein</fullName>
    </submittedName>
</protein>
<organism evidence="2 3">
    <name type="scientific">Ramlibacter cellulosilyticus</name>
    <dbReference type="NCBI Taxonomy" id="2764187"/>
    <lineage>
        <taxon>Bacteria</taxon>
        <taxon>Pseudomonadati</taxon>
        <taxon>Pseudomonadota</taxon>
        <taxon>Betaproteobacteria</taxon>
        <taxon>Burkholderiales</taxon>
        <taxon>Comamonadaceae</taxon>
        <taxon>Ramlibacter</taxon>
    </lineage>
</organism>
<accession>A0A923S996</accession>
<proteinExistence type="predicted"/>
<feature type="compositionally biased region" description="Low complexity" evidence="1">
    <location>
        <begin position="262"/>
        <end position="278"/>
    </location>
</feature>
<evidence type="ECO:0000256" key="1">
    <source>
        <dbReference type="SAM" id="MobiDB-lite"/>
    </source>
</evidence>
<comment type="caution">
    <text evidence="2">The sequence shown here is derived from an EMBL/GenBank/DDBJ whole genome shotgun (WGS) entry which is preliminary data.</text>
</comment>
<dbReference type="Proteomes" id="UP000608513">
    <property type="component" value="Unassembled WGS sequence"/>
</dbReference>
<dbReference type="RefSeq" id="WP_187074279.1">
    <property type="nucleotide sequence ID" value="NZ_JACORT010000001.1"/>
</dbReference>
<dbReference type="EMBL" id="JACORT010000001">
    <property type="protein sequence ID" value="MBC5781524.1"/>
    <property type="molecule type" value="Genomic_DNA"/>
</dbReference>
<name>A0A923S996_9BURK</name>
<feature type="region of interest" description="Disordered" evidence="1">
    <location>
        <begin position="234"/>
        <end position="278"/>
    </location>
</feature>
<reference evidence="2" key="1">
    <citation type="submission" date="2020-08" db="EMBL/GenBank/DDBJ databases">
        <title>Ramlibacter sp. USB13 16S ribosomal RNA gene genome sequencing and assembly.</title>
        <authorList>
            <person name="Kang M."/>
        </authorList>
    </citation>
    <scope>NUCLEOTIDE SEQUENCE</scope>
    <source>
        <strain evidence="2">USB13</strain>
    </source>
</reference>
<keyword evidence="3" id="KW-1185">Reference proteome</keyword>